<sequence>MAYEDFGVGEEREQACTAPCSRSHTASAAGIRRLQVDWMHCTTYKTKSEGKSSAKPAERRLKF</sequence>
<dbReference type="HOGENOM" id="CLU_2889025_0_0_1"/>
<evidence type="ECO:0000313" key="2">
    <source>
        <dbReference type="Proteomes" id="UP000032180"/>
    </source>
</evidence>
<dbReference type="Gramene" id="LPERR06G18030.1">
    <property type="protein sequence ID" value="LPERR06G18030.1"/>
    <property type="gene ID" value="LPERR06G18030"/>
</dbReference>
<keyword evidence="2" id="KW-1185">Reference proteome</keyword>
<accession>A0A0D9WSB2</accession>
<reference evidence="1 2" key="1">
    <citation type="submission" date="2012-08" db="EMBL/GenBank/DDBJ databases">
        <title>Oryza genome evolution.</title>
        <authorList>
            <person name="Wing R.A."/>
        </authorList>
    </citation>
    <scope>NUCLEOTIDE SEQUENCE</scope>
</reference>
<dbReference type="AlphaFoldDB" id="A0A0D9WSB2"/>
<protein>
    <submittedName>
        <fullName evidence="1">Uncharacterized protein</fullName>
    </submittedName>
</protein>
<proteinExistence type="predicted"/>
<evidence type="ECO:0000313" key="1">
    <source>
        <dbReference type="EnsemblPlants" id="LPERR06G18030.1"/>
    </source>
</evidence>
<name>A0A0D9WSB2_9ORYZ</name>
<reference evidence="2" key="2">
    <citation type="submission" date="2013-12" db="EMBL/GenBank/DDBJ databases">
        <authorList>
            <person name="Yu Y."/>
            <person name="Lee S."/>
            <person name="de Baynast K."/>
            <person name="Wissotski M."/>
            <person name="Liu L."/>
            <person name="Talag J."/>
            <person name="Goicoechea J."/>
            <person name="Angelova A."/>
            <person name="Jetty R."/>
            <person name="Kudrna D."/>
            <person name="Golser W."/>
            <person name="Rivera L."/>
            <person name="Zhang J."/>
            <person name="Wing R."/>
        </authorList>
    </citation>
    <scope>NUCLEOTIDE SEQUENCE</scope>
</reference>
<dbReference type="EnsemblPlants" id="LPERR06G18030.1">
    <property type="protein sequence ID" value="LPERR06G18030.1"/>
    <property type="gene ID" value="LPERR06G18030"/>
</dbReference>
<reference evidence="1" key="3">
    <citation type="submission" date="2015-04" db="UniProtKB">
        <authorList>
            <consortium name="EnsemblPlants"/>
        </authorList>
    </citation>
    <scope>IDENTIFICATION</scope>
</reference>
<dbReference type="Proteomes" id="UP000032180">
    <property type="component" value="Chromosome 6"/>
</dbReference>
<organism evidence="1 2">
    <name type="scientific">Leersia perrieri</name>
    <dbReference type="NCBI Taxonomy" id="77586"/>
    <lineage>
        <taxon>Eukaryota</taxon>
        <taxon>Viridiplantae</taxon>
        <taxon>Streptophyta</taxon>
        <taxon>Embryophyta</taxon>
        <taxon>Tracheophyta</taxon>
        <taxon>Spermatophyta</taxon>
        <taxon>Magnoliopsida</taxon>
        <taxon>Liliopsida</taxon>
        <taxon>Poales</taxon>
        <taxon>Poaceae</taxon>
        <taxon>BOP clade</taxon>
        <taxon>Oryzoideae</taxon>
        <taxon>Oryzeae</taxon>
        <taxon>Oryzinae</taxon>
        <taxon>Leersia</taxon>
    </lineage>
</organism>